<reference evidence="1 2" key="1">
    <citation type="submission" date="2023-01" db="EMBL/GenBank/DDBJ databases">
        <title>Analysis of 21 Apiospora genomes using comparative genomics revels a genus with tremendous synthesis potential of carbohydrate active enzymes and secondary metabolites.</title>
        <authorList>
            <person name="Sorensen T."/>
        </authorList>
    </citation>
    <scope>NUCLEOTIDE SEQUENCE [LARGE SCALE GENOMIC DNA]</scope>
    <source>
        <strain evidence="1 2">CBS 114990</strain>
    </source>
</reference>
<accession>A0ABR1V650</accession>
<gene>
    <name evidence="1" type="ORF">PG997_013419</name>
</gene>
<sequence>MCLDTTKTIHACGCTTAEHKPGNWCLLGDQCKEIDHRHITTKRSKETCAKCLEAKEHKEEEEFLEQDGFTVLPKRPTFTHKQGIDIAETARKTLHDTLENSWIVGRKNLDLLEYILGLPNFIPKSRLIETWVWWAVGREPYSRLRSARNMAARRNFANTFDVAMASAQNELQQEMEAKKAAKET</sequence>
<evidence type="ECO:0000313" key="1">
    <source>
        <dbReference type="EMBL" id="KAK8066672.1"/>
    </source>
</evidence>
<organism evidence="1 2">
    <name type="scientific">Apiospora hydei</name>
    <dbReference type="NCBI Taxonomy" id="1337664"/>
    <lineage>
        <taxon>Eukaryota</taxon>
        <taxon>Fungi</taxon>
        <taxon>Dikarya</taxon>
        <taxon>Ascomycota</taxon>
        <taxon>Pezizomycotina</taxon>
        <taxon>Sordariomycetes</taxon>
        <taxon>Xylariomycetidae</taxon>
        <taxon>Amphisphaeriales</taxon>
        <taxon>Apiosporaceae</taxon>
        <taxon>Apiospora</taxon>
    </lineage>
</organism>
<name>A0ABR1V650_9PEZI</name>
<keyword evidence="2" id="KW-1185">Reference proteome</keyword>
<dbReference type="Proteomes" id="UP001433268">
    <property type="component" value="Unassembled WGS sequence"/>
</dbReference>
<evidence type="ECO:0000313" key="2">
    <source>
        <dbReference type="Proteomes" id="UP001433268"/>
    </source>
</evidence>
<proteinExistence type="predicted"/>
<dbReference type="EMBL" id="JAQQWN010000009">
    <property type="protein sequence ID" value="KAK8066672.1"/>
    <property type="molecule type" value="Genomic_DNA"/>
</dbReference>
<dbReference type="GeneID" id="92050793"/>
<comment type="caution">
    <text evidence="1">The sequence shown here is derived from an EMBL/GenBank/DDBJ whole genome shotgun (WGS) entry which is preliminary data.</text>
</comment>
<protein>
    <submittedName>
        <fullName evidence="1">Uncharacterized protein</fullName>
    </submittedName>
</protein>
<dbReference type="RefSeq" id="XP_066663425.1">
    <property type="nucleotide sequence ID" value="XM_066817733.1"/>
</dbReference>